<dbReference type="SUPFAM" id="SSF57903">
    <property type="entry name" value="FYVE/PHD zinc finger"/>
    <property type="match status" value="3"/>
</dbReference>
<dbReference type="CDD" id="cd15497">
    <property type="entry name" value="PHD1_Snt2p_like"/>
    <property type="match status" value="1"/>
</dbReference>
<feature type="region of interest" description="Disordered" evidence="5">
    <location>
        <begin position="236"/>
        <end position="272"/>
    </location>
</feature>
<dbReference type="PROSITE" id="PS51038">
    <property type="entry name" value="BAH"/>
    <property type="match status" value="1"/>
</dbReference>
<keyword evidence="1" id="KW-0479">Metal-binding</keyword>
<dbReference type="SMART" id="SM00249">
    <property type="entry name" value="PHD"/>
    <property type="match status" value="3"/>
</dbReference>
<proteinExistence type="predicted"/>
<reference evidence="9 10" key="1">
    <citation type="journal article" date="2019" name="Nat. Ecol. Evol.">
        <title>Megaphylogeny resolves global patterns of mushroom evolution.</title>
        <authorList>
            <person name="Varga T."/>
            <person name="Krizsan K."/>
            <person name="Foldi C."/>
            <person name="Dima B."/>
            <person name="Sanchez-Garcia M."/>
            <person name="Sanchez-Ramirez S."/>
            <person name="Szollosi G.J."/>
            <person name="Szarkandi J.G."/>
            <person name="Papp V."/>
            <person name="Albert L."/>
            <person name="Andreopoulos W."/>
            <person name="Angelini C."/>
            <person name="Antonin V."/>
            <person name="Barry K.W."/>
            <person name="Bougher N.L."/>
            <person name="Buchanan P."/>
            <person name="Buyck B."/>
            <person name="Bense V."/>
            <person name="Catcheside P."/>
            <person name="Chovatia M."/>
            <person name="Cooper J."/>
            <person name="Damon W."/>
            <person name="Desjardin D."/>
            <person name="Finy P."/>
            <person name="Geml J."/>
            <person name="Haridas S."/>
            <person name="Hughes K."/>
            <person name="Justo A."/>
            <person name="Karasinski D."/>
            <person name="Kautmanova I."/>
            <person name="Kiss B."/>
            <person name="Kocsube S."/>
            <person name="Kotiranta H."/>
            <person name="LaButti K.M."/>
            <person name="Lechner B.E."/>
            <person name="Liimatainen K."/>
            <person name="Lipzen A."/>
            <person name="Lukacs Z."/>
            <person name="Mihaltcheva S."/>
            <person name="Morgado L.N."/>
            <person name="Niskanen T."/>
            <person name="Noordeloos M.E."/>
            <person name="Ohm R.A."/>
            <person name="Ortiz-Santana B."/>
            <person name="Ovrebo C."/>
            <person name="Racz N."/>
            <person name="Riley R."/>
            <person name="Savchenko A."/>
            <person name="Shiryaev A."/>
            <person name="Soop K."/>
            <person name="Spirin V."/>
            <person name="Szebenyi C."/>
            <person name="Tomsovsky M."/>
            <person name="Tulloss R.E."/>
            <person name="Uehling J."/>
            <person name="Grigoriev I.V."/>
            <person name="Vagvolgyi C."/>
            <person name="Papp T."/>
            <person name="Martin F.M."/>
            <person name="Miettinen O."/>
            <person name="Hibbett D.S."/>
            <person name="Nagy L.G."/>
        </authorList>
    </citation>
    <scope>NUCLEOTIDE SEQUENCE [LARGE SCALE GENOMIC DNA]</scope>
    <source>
        <strain evidence="9 10">CBS 309.79</strain>
    </source>
</reference>
<accession>A0A5C3QJX8</accession>
<dbReference type="PANTHER" id="PTHR47672:SF1">
    <property type="entry name" value="E3 UBIQUITIN-PROTEIN LIGASE SNT2"/>
    <property type="match status" value="1"/>
</dbReference>
<dbReference type="EMBL" id="ML178823">
    <property type="protein sequence ID" value="TFL02072.1"/>
    <property type="molecule type" value="Genomic_DNA"/>
</dbReference>
<dbReference type="STRING" id="1884261.A0A5C3QJX8"/>
<evidence type="ECO:0000259" key="8">
    <source>
        <dbReference type="PROSITE" id="PS51805"/>
    </source>
</evidence>
<dbReference type="InterPro" id="IPR009057">
    <property type="entry name" value="Homeodomain-like_sf"/>
</dbReference>
<dbReference type="Gene3D" id="1.10.10.60">
    <property type="entry name" value="Homeodomain-like"/>
    <property type="match status" value="1"/>
</dbReference>
<feature type="region of interest" description="Disordered" evidence="5">
    <location>
        <begin position="875"/>
        <end position="898"/>
    </location>
</feature>
<feature type="domain" description="PHD-type" evidence="8">
    <location>
        <begin position="684"/>
        <end position="824"/>
    </location>
</feature>
<keyword evidence="10" id="KW-1185">Reference proteome</keyword>
<dbReference type="PANTHER" id="PTHR47672">
    <property type="entry name" value="E3 UBIQUITIN-PROTEIN LIGASE SNT2"/>
    <property type="match status" value="1"/>
</dbReference>
<evidence type="ECO:0000259" key="6">
    <source>
        <dbReference type="PROSITE" id="PS50016"/>
    </source>
</evidence>
<evidence type="ECO:0000256" key="3">
    <source>
        <dbReference type="ARBA" id="ARBA00022833"/>
    </source>
</evidence>
<dbReference type="InterPro" id="IPR034732">
    <property type="entry name" value="EPHD"/>
</dbReference>
<dbReference type="PROSITE" id="PS51805">
    <property type="entry name" value="EPHD"/>
    <property type="match status" value="1"/>
</dbReference>
<dbReference type="GO" id="GO:0008270">
    <property type="term" value="F:zinc ion binding"/>
    <property type="evidence" value="ECO:0007669"/>
    <property type="project" value="UniProtKB-KW"/>
</dbReference>
<dbReference type="InterPro" id="IPR001965">
    <property type="entry name" value="Znf_PHD"/>
</dbReference>
<dbReference type="InterPro" id="IPR019786">
    <property type="entry name" value="Zinc_finger_PHD-type_CS"/>
</dbReference>
<dbReference type="GO" id="GO:0003682">
    <property type="term" value="F:chromatin binding"/>
    <property type="evidence" value="ECO:0007669"/>
    <property type="project" value="InterPro"/>
</dbReference>
<name>A0A5C3QJX8_9AGAR</name>
<feature type="region of interest" description="Disordered" evidence="5">
    <location>
        <begin position="579"/>
        <end position="619"/>
    </location>
</feature>
<dbReference type="SUPFAM" id="SSF46689">
    <property type="entry name" value="Homeodomain-like"/>
    <property type="match status" value="1"/>
</dbReference>
<dbReference type="Gene3D" id="2.30.30.490">
    <property type="match status" value="1"/>
</dbReference>
<dbReference type="PROSITE" id="PS50016">
    <property type="entry name" value="ZF_PHD_2"/>
    <property type="match status" value="1"/>
</dbReference>
<dbReference type="InterPro" id="IPR029617">
    <property type="entry name" value="Snt2"/>
</dbReference>
<dbReference type="CDD" id="cd15571">
    <property type="entry name" value="ePHD"/>
    <property type="match status" value="1"/>
</dbReference>
<feature type="domain" description="PHD-type" evidence="6">
    <location>
        <begin position="179"/>
        <end position="231"/>
    </location>
</feature>
<dbReference type="InterPro" id="IPR001005">
    <property type="entry name" value="SANT/Myb"/>
</dbReference>
<dbReference type="InterPro" id="IPR043151">
    <property type="entry name" value="BAH_sf"/>
</dbReference>
<dbReference type="InterPro" id="IPR013083">
    <property type="entry name" value="Znf_RING/FYVE/PHD"/>
</dbReference>
<feature type="compositionally biased region" description="Polar residues" evidence="5">
    <location>
        <begin position="243"/>
        <end position="253"/>
    </location>
</feature>
<dbReference type="Pfam" id="PF01426">
    <property type="entry name" value="BAH"/>
    <property type="match status" value="1"/>
</dbReference>
<dbReference type="AlphaFoldDB" id="A0A5C3QJX8"/>
<feature type="compositionally biased region" description="Basic and acidic residues" evidence="5">
    <location>
        <begin position="579"/>
        <end position="594"/>
    </location>
</feature>
<dbReference type="GO" id="GO:0048189">
    <property type="term" value="C:Lid2 complex"/>
    <property type="evidence" value="ECO:0007669"/>
    <property type="project" value="TreeGrafter"/>
</dbReference>
<dbReference type="GO" id="GO:0004842">
    <property type="term" value="F:ubiquitin-protein transferase activity"/>
    <property type="evidence" value="ECO:0007669"/>
    <property type="project" value="TreeGrafter"/>
</dbReference>
<dbReference type="InterPro" id="IPR011011">
    <property type="entry name" value="Znf_FYVE_PHD"/>
</dbReference>
<dbReference type="Proteomes" id="UP000305067">
    <property type="component" value="Unassembled WGS sequence"/>
</dbReference>
<organism evidence="9 10">
    <name type="scientific">Pterulicium gracile</name>
    <dbReference type="NCBI Taxonomy" id="1884261"/>
    <lineage>
        <taxon>Eukaryota</taxon>
        <taxon>Fungi</taxon>
        <taxon>Dikarya</taxon>
        <taxon>Basidiomycota</taxon>
        <taxon>Agaricomycotina</taxon>
        <taxon>Agaricomycetes</taxon>
        <taxon>Agaricomycetidae</taxon>
        <taxon>Agaricales</taxon>
        <taxon>Pleurotineae</taxon>
        <taxon>Pterulaceae</taxon>
        <taxon>Pterulicium</taxon>
    </lineage>
</organism>
<dbReference type="GO" id="GO:0036205">
    <property type="term" value="P:histone catabolic process"/>
    <property type="evidence" value="ECO:0007669"/>
    <property type="project" value="TreeGrafter"/>
</dbReference>
<keyword evidence="3" id="KW-0862">Zinc</keyword>
<dbReference type="OrthoDB" id="336088at2759"/>
<gene>
    <name evidence="9" type="ORF">BDV98DRAFT_566627</name>
</gene>
<evidence type="ECO:0000259" key="7">
    <source>
        <dbReference type="PROSITE" id="PS51038"/>
    </source>
</evidence>
<dbReference type="PROSITE" id="PS01359">
    <property type="entry name" value="ZF_PHD_1"/>
    <property type="match status" value="1"/>
</dbReference>
<dbReference type="InterPro" id="IPR001025">
    <property type="entry name" value="BAH_dom"/>
</dbReference>
<dbReference type="Pfam" id="PF13832">
    <property type="entry name" value="zf-HC5HC2H_2"/>
    <property type="match status" value="1"/>
</dbReference>
<dbReference type="Pfam" id="PF00628">
    <property type="entry name" value="PHD"/>
    <property type="match status" value="1"/>
</dbReference>
<dbReference type="InterPro" id="IPR019787">
    <property type="entry name" value="Znf_PHD-finger"/>
</dbReference>
<evidence type="ECO:0000313" key="10">
    <source>
        <dbReference type="Proteomes" id="UP000305067"/>
    </source>
</evidence>
<dbReference type="SMART" id="SM00439">
    <property type="entry name" value="BAH"/>
    <property type="match status" value="1"/>
</dbReference>
<evidence type="ECO:0000256" key="5">
    <source>
        <dbReference type="SAM" id="MobiDB-lite"/>
    </source>
</evidence>
<evidence type="ECO:0000256" key="4">
    <source>
        <dbReference type="PROSITE-ProRule" id="PRU00146"/>
    </source>
</evidence>
<evidence type="ECO:0000256" key="2">
    <source>
        <dbReference type="ARBA" id="ARBA00022771"/>
    </source>
</evidence>
<evidence type="ECO:0000313" key="9">
    <source>
        <dbReference type="EMBL" id="TFL02072.1"/>
    </source>
</evidence>
<evidence type="ECO:0000256" key="1">
    <source>
        <dbReference type="ARBA" id="ARBA00022723"/>
    </source>
</evidence>
<feature type="domain" description="BAH" evidence="7">
    <location>
        <begin position="15"/>
        <end position="142"/>
    </location>
</feature>
<keyword evidence="2 4" id="KW-0863">Zinc-finger</keyword>
<protein>
    <submittedName>
        <fullName evidence="9">Uncharacterized protein</fullName>
    </submittedName>
</protein>
<sequence length="962" mass="108873">MSSLPRGPVKLKNGQEVKVNDHVYCSPSWAVRDGTPYSVARIMEFMPPLGAPIESRETLLYTRVRLAWYYRPSDVSDRPVSDSRLLLAAIYSEVCDINQMRSKCFVVHKDKISDLSGWKKRPDCFYFNRLFDPYIKKEYEIIQSSDVRNLPENIRTTLCSRYEYVVAEKEVIPDLTDSVRLCGTCNDWCPSAETVQCDHCKNFFHMGCVQPPLLAKPSRGYGWTCAPCSRRHEEVVDSRDTRVSTPQPRNRSNAPAVRARGRPRKDRVQAEKEENMEIKHFKMWPFRYFGQYTVAEDTLDEEDLIFPRCGVRFGPKFQATLPAAPDWDKDKPLELDQRGGENTVEVFGWLHDLTEEEDSQLDSCMSELYGAEEYKSTNVDWLSEAVRRFSQTRREKRYFSETSMRTLTRHDRWKKAEVRIFDRDWTVEEVSAFEDAIQAHGPELRSVREEVSTKTIFEVVRFYGRWKNSKLREVNASIQQVGHRPKPVFAQYENALAASKGQQVGTADEGSIIVIPSSRIDDNIRDRIYCGACRVQEASGEAADRWWKAPKGLPTEVLCDNCGQNWRKYADLNVRPVREESLPASRRSTEKRDGTPLAGAPPAKRPRISGTSSRAVTPSPPSYVPILQCSACHQDGPLGKVLKCKKCQFTVHAGTCGAVVKPEAVDSWICDICQNEDALEASLNHSCLLCPPDKQEFAPHPNSGIWRACKPTEGQGWVHVLCAVFMPELTFTDATTLRAVEGISILPSYRWTKKCRLCQSTDGAIIRCNECNREFHTSCAWENDHRLGFEIQPVKSSRRDQTTIVTFNGETGAMSPVLYCKEHDKKRHHVYPICDTNDGGETALQVFARAYRQALVGQAHGLLRKARRLDQVIARSEQQQNGASASHRGRSKGEDSDHTVVDVETRCYKCQTACTPFWHKVTMGLGSGTRSVCHRCMNSGLHDGAGAATQNGTGTPMEGIMT</sequence>
<dbReference type="Gene3D" id="3.30.40.10">
    <property type="entry name" value="Zinc/RING finger domain, C3HC4 (zinc finger)"/>
    <property type="match status" value="2"/>
</dbReference>
<dbReference type="SMART" id="SM00717">
    <property type="entry name" value="SANT"/>
    <property type="match status" value="1"/>
</dbReference>